<dbReference type="GO" id="GO:0032993">
    <property type="term" value="C:protein-DNA complex"/>
    <property type="evidence" value="ECO:0007669"/>
    <property type="project" value="TreeGrafter"/>
</dbReference>
<sequence length="262" mass="29597">MSTVNILVVEDDEIVARTVERSLRGHEFRVTIANSGVEGLKVARRQATDLIILDVIMPGMDGYAVCREVRADPLLANIPILFLTAKAKDEDRIAGFLAGADDYLTKPFNIDELILRIRAIMRRSKSHPRLEGDPTIETSSRVVPVSQDDMETREAGGKHQIAIRDYVLNVKSYELKTHSRGKVRLTPVQFDLLYHLMSHPGEIFSPSRLLDEVWDYPSDAGSPDLVRVHIKNLRERIEPDPHDPQFIQTVAGYGYTIRADEE</sequence>
<keyword evidence="1 6" id="KW-0597">Phosphoprotein</keyword>
<dbReference type="Gene3D" id="3.40.50.2300">
    <property type="match status" value="1"/>
</dbReference>
<feature type="domain" description="Response regulatory" evidence="8">
    <location>
        <begin position="5"/>
        <end position="121"/>
    </location>
</feature>
<dbReference type="OrthoDB" id="149124at2"/>
<dbReference type="GO" id="GO:0005829">
    <property type="term" value="C:cytosol"/>
    <property type="evidence" value="ECO:0007669"/>
    <property type="project" value="TreeGrafter"/>
</dbReference>
<evidence type="ECO:0000313" key="10">
    <source>
        <dbReference type="EMBL" id="KPL71061.1"/>
    </source>
</evidence>
<evidence type="ECO:0000256" key="5">
    <source>
        <dbReference type="ARBA" id="ARBA00023163"/>
    </source>
</evidence>
<evidence type="ECO:0000259" key="8">
    <source>
        <dbReference type="PROSITE" id="PS50110"/>
    </source>
</evidence>
<dbReference type="Gene3D" id="6.10.250.690">
    <property type="match status" value="1"/>
</dbReference>
<dbReference type="CDD" id="cd00383">
    <property type="entry name" value="trans_reg_C"/>
    <property type="match status" value="1"/>
</dbReference>
<keyword evidence="5" id="KW-0804">Transcription</keyword>
<dbReference type="Proteomes" id="UP000050430">
    <property type="component" value="Unassembled WGS sequence"/>
</dbReference>
<keyword evidence="3" id="KW-0805">Transcription regulation</keyword>
<dbReference type="PANTHER" id="PTHR48111:SF1">
    <property type="entry name" value="TWO-COMPONENT RESPONSE REGULATOR ORR33"/>
    <property type="match status" value="1"/>
</dbReference>
<dbReference type="PROSITE" id="PS51755">
    <property type="entry name" value="OMPR_PHOB"/>
    <property type="match status" value="1"/>
</dbReference>
<dbReference type="RefSeq" id="WP_062422799.1">
    <property type="nucleotide sequence ID" value="NZ_BBYA01000011.1"/>
</dbReference>
<protein>
    <recommendedName>
        <fullName evidence="12">XRE family transcriptional regulator</fullName>
    </recommendedName>
</protein>
<keyword evidence="2" id="KW-0902">Two-component regulatory system</keyword>
<dbReference type="InterPro" id="IPR039420">
    <property type="entry name" value="WalR-like"/>
</dbReference>
<reference evidence="10 11" key="1">
    <citation type="submission" date="2015-07" db="EMBL/GenBank/DDBJ databases">
        <title>Genome sequence of Leptolinea tardivitalis DSM 16556.</title>
        <authorList>
            <person name="Hemp J."/>
            <person name="Ward L.M."/>
            <person name="Pace L.A."/>
            <person name="Fischer W.W."/>
        </authorList>
    </citation>
    <scope>NUCLEOTIDE SEQUENCE [LARGE SCALE GENOMIC DNA]</scope>
    <source>
        <strain evidence="10 11">YMTK-2</strain>
    </source>
</reference>
<evidence type="ECO:0000259" key="9">
    <source>
        <dbReference type="PROSITE" id="PS51755"/>
    </source>
</evidence>
<keyword evidence="4 7" id="KW-0238">DNA-binding</keyword>
<dbReference type="Pfam" id="PF00072">
    <property type="entry name" value="Response_reg"/>
    <property type="match status" value="1"/>
</dbReference>
<dbReference type="InterPro" id="IPR016032">
    <property type="entry name" value="Sig_transdc_resp-reg_C-effctor"/>
</dbReference>
<comment type="caution">
    <text evidence="10">The sequence shown here is derived from an EMBL/GenBank/DDBJ whole genome shotgun (WGS) entry which is preliminary data.</text>
</comment>
<dbReference type="GO" id="GO:0000156">
    <property type="term" value="F:phosphorelay response regulator activity"/>
    <property type="evidence" value="ECO:0007669"/>
    <property type="project" value="TreeGrafter"/>
</dbReference>
<evidence type="ECO:0000256" key="3">
    <source>
        <dbReference type="ARBA" id="ARBA00023015"/>
    </source>
</evidence>
<feature type="domain" description="OmpR/PhoB-type" evidence="9">
    <location>
        <begin position="158"/>
        <end position="259"/>
    </location>
</feature>
<dbReference type="GO" id="GO:0006355">
    <property type="term" value="P:regulation of DNA-templated transcription"/>
    <property type="evidence" value="ECO:0007669"/>
    <property type="project" value="InterPro"/>
</dbReference>
<evidence type="ECO:0000256" key="7">
    <source>
        <dbReference type="PROSITE-ProRule" id="PRU01091"/>
    </source>
</evidence>
<accession>A0A0P6XPI0</accession>
<dbReference type="Pfam" id="PF00486">
    <property type="entry name" value="Trans_reg_C"/>
    <property type="match status" value="1"/>
</dbReference>
<evidence type="ECO:0008006" key="12">
    <source>
        <dbReference type="Google" id="ProtNLM"/>
    </source>
</evidence>
<dbReference type="AlphaFoldDB" id="A0A0P6XPI0"/>
<evidence type="ECO:0000256" key="2">
    <source>
        <dbReference type="ARBA" id="ARBA00023012"/>
    </source>
</evidence>
<dbReference type="FunFam" id="3.40.50.2300:FF:000001">
    <property type="entry name" value="DNA-binding response regulator PhoB"/>
    <property type="match status" value="1"/>
</dbReference>
<dbReference type="InterPro" id="IPR011006">
    <property type="entry name" value="CheY-like_superfamily"/>
</dbReference>
<dbReference type="SMART" id="SM00448">
    <property type="entry name" value="REC"/>
    <property type="match status" value="1"/>
</dbReference>
<dbReference type="CDD" id="cd17574">
    <property type="entry name" value="REC_OmpR"/>
    <property type="match status" value="1"/>
</dbReference>
<dbReference type="GO" id="GO:0000976">
    <property type="term" value="F:transcription cis-regulatory region binding"/>
    <property type="evidence" value="ECO:0007669"/>
    <property type="project" value="TreeGrafter"/>
</dbReference>
<feature type="modified residue" description="4-aspartylphosphate" evidence="6">
    <location>
        <position position="54"/>
    </location>
</feature>
<dbReference type="InterPro" id="IPR036388">
    <property type="entry name" value="WH-like_DNA-bd_sf"/>
</dbReference>
<dbReference type="SUPFAM" id="SSF46894">
    <property type="entry name" value="C-terminal effector domain of the bipartite response regulators"/>
    <property type="match status" value="1"/>
</dbReference>
<evidence type="ECO:0000313" key="11">
    <source>
        <dbReference type="Proteomes" id="UP000050430"/>
    </source>
</evidence>
<gene>
    <name evidence="10" type="ORF">ADM99_12330</name>
</gene>
<dbReference type="PROSITE" id="PS50110">
    <property type="entry name" value="RESPONSE_REGULATORY"/>
    <property type="match status" value="1"/>
</dbReference>
<keyword evidence="11" id="KW-1185">Reference proteome</keyword>
<feature type="DNA-binding region" description="OmpR/PhoB-type" evidence="7">
    <location>
        <begin position="158"/>
        <end position="259"/>
    </location>
</feature>
<name>A0A0P6XPI0_9CHLR</name>
<proteinExistence type="predicted"/>
<evidence type="ECO:0000256" key="4">
    <source>
        <dbReference type="ARBA" id="ARBA00023125"/>
    </source>
</evidence>
<dbReference type="InterPro" id="IPR001789">
    <property type="entry name" value="Sig_transdc_resp-reg_receiver"/>
</dbReference>
<evidence type="ECO:0000256" key="1">
    <source>
        <dbReference type="ARBA" id="ARBA00022553"/>
    </source>
</evidence>
<dbReference type="Gene3D" id="1.10.10.10">
    <property type="entry name" value="Winged helix-like DNA-binding domain superfamily/Winged helix DNA-binding domain"/>
    <property type="match status" value="1"/>
</dbReference>
<organism evidence="10 11">
    <name type="scientific">Leptolinea tardivitalis</name>
    <dbReference type="NCBI Taxonomy" id="229920"/>
    <lineage>
        <taxon>Bacteria</taxon>
        <taxon>Bacillati</taxon>
        <taxon>Chloroflexota</taxon>
        <taxon>Anaerolineae</taxon>
        <taxon>Anaerolineales</taxon>
        <taxon>Anaerolineaceae</taxon>
        <taxon>Leptolinea</taxon>
    </lineage>
</organism>
<dbReference type="SUPFAM" id="SSF52172">
    <property type="entry name" value="CheY-like"/>
    <property type="match status" value="1"/>
</dbReference>
<dbReference type="EMBL" id="LGCK01000012">
    <property type="protein sequence ID" value="KPL71061.1"/>
    <property type="molecule type" value="Genomic_DNA"/>
</dbReference>
<dbReference type="SMART" id="SM00862">
    <property type="entry name" value="Trans_reg_C"/>
    <property type="match status" value="1"/>
</dbReference>
<dbReference type="PANTHER" id="PTHR48111">
    <property type="entry name" value="REGULATOR OF RPOS"/>
    <property type="match status" value="1"/>
</dbReference>
<dbReference type="STRING" id="229920.ADM99_12330"/>
<evidence type="ECO:0000256" key="6">
    <source>
        <dbReference type="PROSITE-ProRule" id="PRU00169"/>
    </source>
</evidence>
<dbReference type="InterPro" id="IPR001867">
    <property type="entry name" value="OmpR/PhoB-type_DNA-bd"/>
</dbReference>